<organism evidence="1">
    <name type="scientific">Amphimedon queenslandica</name>
    <name type="common">Sponge</name>
    <dbReference type="NCBI Taxonomy" id="400682"/>
    <lineage>
        <taxon>Eukaryota</taxon>
        <taxon>Metazoa</taxon>
        <taxon>Porifera</taxon>
        <taxon>Demospongiae</taxon>
        <taxon>Heteroscleromorpha</taxon>
        <taxon>Haplosclerida</taxon>
        <taxon>Niphatidae</taxon>
        <taxon>Amphimedon</taxon>
    </lineage>
</organism>
<name>A0A1X7STI9_AMPQE</name>
<protein>
    <submittedName>
        <fullName evidence="1">Uncharacterized protein</fullName>
    </submittedName>
</protein>
<evidence type="ECO:0000313" key="1">
    <source>
        <dbReference type="EnsemblMetazoa" id="Aqu2.1.05398_001"/>
    </source>
</evidence>
<reference evidence="1" key="1">
    <citation type="submission" date="2017-05" db="UniProtKB">
        <authorList>
            <consortium name="EnsemblMetazoa"/>
        </authorList>
    </citation>
    <scope>IDENTIFICATION</scope>
</reference>
<accession>A0A1X7STI9</accession>
<sequence>PLSSTYNSLCFYISQ</sequence>
<dbReference type="EnsemblMetazoa" id="Aqu2.1.05398_001">
    <property type="protein sequence ID" value="Aqu2.1.05398_001"/>
    <property type="gene ID" value="Aqu2.1.05398"/>
</dbReference>
<dbReference type="InParanoid" id="A0A1X7STI9"/>
<proteinExistence type="predicted"/>